<keyword evidence="1" id="KW-0732">Signal</keyword>
<feature type="chain" id="PRO_5005864457" description="Lipoprotein" evidence="1">
    <location>
        <begin position="20"/>
        <end position="104"/>
    </location>
</feature>
<protein>
    <recommendedName>
        <fullName evidence="4">Lipoprotein</fullName>
    </recommendedName>
</protein>
<dbReference type="InterPro" id="IPR020493">
    <property type="entry name" value="Uncharacterised_HI0310"/>
</dbReference>
<dbReference type="EMBL" id="LGAA01000022">
    <property type="protein sequence ID" value="KPD02346.1"/>
    <property type="molecule type" value="Genomic_DNA"/>
</dbReference>
<name>A0A0N0Z825_9GAMM</name>
<evidence type="ECO:0000313" key="3">
    <source>
        <dbReference type="Proteomes" id="UP000053226"/>
    </source>
</evidence>
<gene>
    <name evidence="2" type="ORF">M992_2350</name>
</gene>
<sequence>MKKVLLACGLGLLALTITACSEEENKSQIAGATETCNTYFNDVDLMISKASEDPRTKAQLDAMQEQLNEGKKQIAALPKDQQDVECQKGIDTMKQLKAAIEGAQ</sequence>
<feature type="signal peptide" evidence="1">
    <location>
        <begin position="1"/>
        <end position="19"/>
    </location>
</feature>
<evidence type="ECO:0000313" key="2">
    <source>
        <dbReference type="EMBL" id="KPD02346.1"/>
    </source>
</evidence>
<organism evidence="2 3">
    <name type="scientific">Moellerella wisconsensis ATCC 35017</name>
    <dbReference type="NCBI Taxonomy" id="1354267"/>
    <lineage>
        <taxon>Bacteria</taxon>
        <taxon>Pseudomonadati</taxon>
        <taxon>Pseudomonadota</taxon>
        <taxon>Gammaproteobacteria</taxon>
        <taxon>Enterobacterales</taxon>
        <taxon>Morganellaceae</taxon>
        <taxon>Moellerella</taxon>
    </lineage>
</organism>
<evidence type="ECO:0000256" key="1">
    <source>
        <dbReference type="SAM" id="SignalP"/>
    </source>
</evidence>
<dbReference type="Proteomes" id="UP000053226">
    <property type="component" value="Unassembled WGS sequence"/>
</dbReference>
<reference evidence="2 3" key="1">
    <citation type="submission" date="2015-07" db="EMBL/GenBank/DDBJ databases">
        <title>ATOL: Assembling a taxonomically balanced genome-scale reconstruction of the evolutionary history of the Enterobacteriaceae.</title>
        <authorList>
            <person name="Plunkett G.III."/>
            <person name="Neeno-Eckwall E.C."/>
            <person name="Glasner J.D."/>
            <person name="Perna N.T."/>
        </authorList>
    </citation>
    <scope>NUCLEOTIDE SEQUENCE [LARGE SCALE GENOMIC DNA]</scope>
    <source>
        <strain evidence="2 3">ATCC 35017</strain>
    </source>
</reference>
<keyword evidence="3" id="KW-1185">Reference proteome</keyword>
<proteinExistence type="predicted"/>
<dbReference type="AlphaFoldDB" id="A0A0N0Z825"/>
<dbReference type="OrthoDB" id="5678640at2"/>
<dbReference type="RefSeq" id="WP_053908758.1">
    <property type="nucleotide sequence ID" value="NZ_CAWMUS010000022.1"/>
</dbReference>
<evidence type="ECO:0008006" key="4">
    <source>
        <dbReference type="Google" id="ProtNLM"/>
    </source>
</evidence>
<comment type="caution">
    <text evidence="2">The sequence shown here is derived from an EMBL/GenBank/DDBJ whole genome shotgun (WGS) entry which is preliminary data.</text>
</comment>
<accession>A0A0N0Z825</accession>
<dbReference type="Pfam" id="PF17274">
    <property type="entry name" value="DUF5339"/>
    <property type="match status" value="1"/>
</dbReference>
<dbReference type="PROSITE" id="PS51257">
    <property type="entry name" value="PROKAR_LIPOPROTEIN"/>
    <property type="match status" value="1"/>
</dbReference>